<keyword evidence="8 11" id="KW-1133">Transmembrane helix</keyword>
<name>A0A7C1W4X8_DESA2</name>
<evidence type="ECO:0000256" key="6">
    <source>
        <dbReference type="ARBA" id="ARBA00022692"/>
    </source>
</evidence>
<evidence type="ECO:0000313" key="12">
    <source>
        <dbReference type="EMBL" id="HEC68640.1"/>
    </source>
</evidence>
<keyword evidence="7 10" id="KW-0653">Protein transport</keyword>
<proteinExistence type="inferred from homology"/>
<dbReference type="EMBL" id="DRIH01000274">
    <property type="protein sequence ID" value="HEC68640.1"/>
    <property type="molecule type" value="Genomic_DNA"/>
</dbReference>
<protein>
    <submittedName>
        <fullName evidence="12">Biopolymer transporter ExbD</fullName>
    </submittedName>
</protein>
<dbReference type="Proteomes" id="UP000885738">
    <property type="component" value="Unassembled WGS sequence"/>
</dbReference>
<organism evidence="12">
    <name type="scientific">Desulfofervidus auxilii</name>
    <dbReference type="NCBI Taxonomy" id="1621989"/>
    <lineage>
        <taxon>Bacteria</taxon>
        <taxon>Pseudomonadati</taxon>
        <taxon>Thermodesulfobacteriota</taxon>
        <taxon>Candidatus Desulfofervidia</taxon>
        <taxon>Candidatus Desulfofervidales</taxon>
        <taxon>Candidatus Desulfofervidaceae</taxon>
        <taxon>Candidatus Desulfofervidus</taxon>
    </lineage>
</organism>
<keyword evidence="4" id="KW-1003">Cell membrane</keyword>
<sequence length="147" mass="17023">MWIKWRIKVQRRSLSPYINVTPLVDVVLVLLIIFMVLTPKMLEKFQVKLPAVFHPDPKAKMSYEPVCVIITADGYYYIKEQIYPTLEALEDKLRQVRQETPNRRLTLKADASLEFGKIRPVLQKAKLLGFKGTGLVVGHKHKHKEQG</sequence>
<dbReference type="Gene3D" id="3.30.420.270">
    <property type="match status" value="1"/>
</dbReference>
<comment type="subcellular location">
    <subcellularLocation>
        <location evidence="1">Cell inner membrane</location>
        <topology evidence="1">Single-pass type II membrane protein</topology>
    </subcellularLocation>
    <subcellularLocation>
        <location evidence="10">Cell membrane</location>
        <topology evidence="10">Single-pass type II membrane protein</topology>
    </subcellularLocation>
</comment>
<evidence type="ECO:0000256" key="5">
    <source>
        <dbReference type="ARBA" id="ARBA00022519"/>
    </source>
</evidence>
<keyword evidence="5" id="KW-0997">Cell inner membrane</keyword>
<comment type="caution">
    <text evidence="12">The sequence shown here is derived from an EMBL/GenBank/DDBJ whole genome shotgun (WGS) entry which is preliminary data.</text>
</comment>
<dbReference type="GO" id="GO:0015031">
    <property type="term" value="P:protein transport"/>
    <property type="evidence" value="ECO:0007669"/>
    <property type="project" value="UniProtKB-KW"/>
</dbReference>
<dbReference type="Pfam" id="PF02472">
    <property type="entry name" value="ExbD"/>
    <property type="match status" value="1"/>
</dbReference>
<evidence type="ECO:0000256" key="10">
    <source>
        <dbReference type="RuleBase" id="RU003879"/>
    </source>
</evidence>
<dbReference type="AlphaFoldDB" id="A0A7C1W4X8"/>
<evidence type="ECO:0000256" key="9">
    <source>
        <dbReference type="ARBA" id="ARBA00023136"/>
    </source>
</evidence>
<keyword evidence="9 11" id="KW-0472">Membrane</keyword>
<keyword evidence="6 10" id="KW-0812">Transmembrane</keyword>
<reference evidence="12" key="1">
    <citation type="journal article" date="2020" name="mSystems">
        <title>Genome- and Community-Level Interaction Insights into Carbon Utilization and Element Cycling Functions of Hydrothermarchaeota in Hydrothermal Sediment.</title>
        <authorList>
            <person name="Zhou Z."/>
            <person name="Liu Y."/>
            <person name="Xu W."/>
            <person name="Pan J."/>
            <person name="Luo Z.H."/>
            <person name="Li M."/>
        </authorList>
    </citation>
    <scope>NUCLEOTIDE SEQUENCE [LARGE SCALE GENOMIC DNA]</scope>
    <source>
        <strain evidence="12">HyVt-389</strain>
    </source>
</reference>
<accession>A0A7C1W4X8</accession>
<evidence type="ECO:0000256" key="4">
    <source>
        <dbReference type="ARBA" id="ARBA00022475"/>
    </source>
</evidence>
<comment type="similarity">
    <text evidence="2 10">Belongs to the ExbD/TolR family.</text>
</comment>
<dbReference type="PANTHER" id="PTHR30558">
    <property type="entry name" value="EXBD MEMBRANE COMPONENT OF PMF-DRIVEN MACROMOLECULE IMPORT SYSTEM"/>
    <property type="match status" value="1"/>
</dbReference>
<evidence type="ECO:0000256" key="2">
    <source>
        <dbReference type="ARBA" id="ARBA00005811"/>
    </source>
</evidence>
<evidence type="ECO:0000256" key="1">
    <source>
        <dbReference type="ARBA" id="ARBA00004249"/>
    </source>
</evidence>
<gene>
    <name evidence="12" type="ORF">ENI35_07550</name>
</gene>
<dbReference type="GO" id="GO:0005886">
    <property type="term" value="C:plasma membrane"/>
    <property type="evidence" value="ECO:0007669"/>
    <property type="project" value="UniProtKB-SubCell"/>
</dbReference>
<evidence type="ECO:0000256" key="7">
    <source>
        <dbReference type="ARBA" id="ARBA00022927"/>
    </source>
</evidence>
<evidence type="ECO:0000256" key="3">
    <source>
        <dbReference type="ARBA" id="ARBA00022448"/>
    </source>
</evidence>
<dbReference type="InterPro" id="IPR003400">
    <property type="entry name" value="ExbD"/>
</dbReference>
<evidence type="ECO:0000256" key="8">
    <source>
        <dbReference type="ARBA" id="ARBA00022989"/>
    </source>
</evidence>
<keyword evidence="3 10" id="KW-0813">Transport</keyword>
<dbReference type="GO" id="GO:0022857">
    <property type="term" value="F:transmembrane transporter activity"/>
    <property type="evidence" value="ECO:0007669"/>
    <property type="project" value="InterPro"/>
</dbReference>
<feature type="transmembrane region" description="Helical" evidence="11">
    <location>
        <begin position="20"/>
        <end position="38"/>
    </location>
</feature>
<evidence type="ECO:0000256" key="11">
    <source>
        <dbReference type="SAM" id="Phobius"/>
    </source>
</evidence>
<dbReference type="OrthoDB" id="5513472at2"/>
<dbReference type="PANTHER" id="PTHR30558:SF12">
    <property type="entry name" value="BIOPOLYMER TRANSPORT PROTEIN EXBD"/>
    <property type="match status" value="1"/>
</dbReference>